<dbReference type="InterPro" id="IPR008979">
    <property type="entry name" value="Galactose-bd-like_sf"/>
</dbReference>
<keyword evidence="2" id="KW-1185">Reference proteome</keyword>
<dbReference type="PANTHER" id="PTHR36848:SF2">
    <property type="entry name" value="SECRETED PROTEIN"/>
    <property type="match status" value="1"/>
</dbReference>
<proteinExistence type="predicted"/>
<sequence>MIPAILREVLESPPRAYSPAPIWWWSGERLDRRRLRDQLERFAEGGVHNLVVLNLAPSGPMFGADADVPAFFSEEWWELLDGVCDDAAELGVALWFYDQLGFSGAALQARLVRDVPEYAGQWLTRDGGVEVRGFDYLSADACAELLDRVHGEFERRLGHRFGKVIVGSFQDELPALPTWTPSFAAEFEQRRGYELGPRLGLLWEDGEGARGVRRDYHLTRSELAEEAFFRPLAAWHERHGLLHGCDQQDPARAGLPVDGVRLYADYARTHRWFGAPGSDHHGDARIHSSLAHLYGRDRTWIEAFHSSGWGGTLEETFDWLLPWLRAGATLYNPHATYYTTKAGWWEWAPPSTDWRQPYWAHYKVFADAVSRLCAALSLGRHVCDVAVLFPTATAQAGSRLDGVDEDAARAQEIYRALVGDMAWFAMAPGELDRLRIDADVVDDDSVQRSAVVDGRLTVADESYATVLLPGCTVLEGATVQRLVELIEQGGRVIAIGSPPREVIGDGDVVRLAELIEVVADVDGLGPLLEAGRRVHAPLPVLVREVDGTTVVFVTASASMASRVSVGRPGERGADLGWLDVTYDFDPDRYVREMPLRVEGVSGPAYLLSPFGGRPRPLASTPDGTTLVPFDEGPAALVVFPGGDRAEPPAAAAPERSVDLGSAWEMELVPTLDNAWGDFARPIGEAVGVECWGLRHRLKDKGRWSEAHATFGPHGVWRVGDGDGVRWRTAEYSDSRGIRKDPIHRDVLGPKGHVPEEFLDFGEVAAGERVTFRARLTVPGSGYLAIGAPAAKEALVDGVALRLDDRGYLAIAADRLGAGDHDVELRLVPDEDLTLRAHVAVVTDPVRYRRPEWMTAEGTGPVAFTTTLSSAGTLQVASAAPCRILVDGAEAGRQGGFDPYEELDVPRVGRYEVPAGELTLVVDGGAVLVDGVAVSGTGWTASRDGVAVPVVPRRRQHGDPAALHLHRRPHPLPGAAWLEDAPDTGIVLPSRLAVPDEGSRVEWLRCEVPPGAIQMTLEVNGQLLGVLVDDRPCSFHGERGRVEVTLPGNRSGARTAVLRVLTRPGHRAGAALAGPVRFGVGPGTIELGDWESAGLSGYSGGVRYRRRLDLPETPGPATLDLGKVRGTAEVTVNGHAAGVRICAPYRFDVGAALVPGANEIEVLVYGTLAPYLDDVSPTHFVFSGQRVSGLFGPVHLRSPS</sequence>
<accession>A0A939T3D9</accession>
<dbReference type="SUPFAM" id="SSF49785">
    <property type="entry name" value="Galactose-binding domain-like"/>
    <property type="match status" value="1"/>
</dbReference>
<dbReference type="InterPro" id="IPR053161">
    <property type="entry name" value="Ulvan_degrading_GH"/>
</dbReference>
<evidence type="ECO:0000313" key="1">
    <source>
        <dbReference type="EMBL" id="MBO2450996.1"/>
    </source>
</evidence>
<dbReference type="RefSeq" id="WP_208258901.1">
    <property type="nucleotide sequence ID" value="NZ_JAGEOJ010000012.1"/>
</dbReference>
<dbReference type="PANTHER" id="PTHR36848">
    <property type="entry name" value="DNA-BINDING PROTEIN (PUTATIVE SECRETED PROTEIN)-RELATED"/>
    <property type="match status" value="1"/>
</dbReference>
<dbReference type="AlphaFoldDB" id="A0A939T3D9"/>
<comment type="caution">
    <text evidence="1">The sequence shown here is derived from an EMBL/GenBank/DDBJ whole genome shotgun (WGS) entry which is preliminary data.</text>
</comment>
<reference evidence="1" key="1">
    <citation type="submission" date="2021-03" db="EMBL/GenBank/DDBJ databases">
        <authorList>
            <person name="Kanchanasin P."/>
            <person name="Saeng-In P."/>
            <person name="Phongsopitanun W."/>
            <person name="Yuki M."/>
            <person name="Kudo T."/>
            <person name="Ohkuma M."/>
            <person name="Tanasupawat S."/>
        </authorList>
    </citation>
    <scope>NUCLEOTIDE SEQUENCE</scope>
    <source>
        <strain evidence="1">GKU 128</strain>
    </source>
</reference>
<name>A0A939T3D9_9ACTN</name>
<gene>
    <name evidence="1" type="ORF">J4573_28130</name>
</gene>
<dbReference type="EMBL" id="JAGEOJ010000012">
    <property type="protein sequence ID" value="MBO2450996.1"/>
    <property type="molecule type" value="Genomic_DNA"/>
</dbReference>
<evidence type="ECO:0000313" key="2">
    <source>
        <dbReference type="Proteomes" id="UP000669179"/>
    </source>
</evidence>
<organism evidence="1 2">
    <name type="scientific">Actinomadura barringtoniae</name>
    <dbReference type="NCBI Taxonomy" id="1427535"/>
    <lineage>
        <taxon>Bacteria</taxon>
        <taxon>Bacillati</taxon>
        <taxon>Actinomycetota</taxon>
        <taxon>Actinomycetes</taxon>
        <taxon>Streptosporangiales</taxon>
        <taxon>Thermomonosporaceae</taxon>
        <taxon>Actinomadura</taxon>
    </lineage>
</organism>
<evidence type="ECO:0008006" key="3">
    <source>
        <dbReference type="Google" id="ProtNLM"/>
    </source>
</evidence>
<dbReference type="Proteomes" id="UP000669179">
    <property type="component" value="Unassembled WGS sequence"/>
</dbReference>
<dbReference type="Gene3D" id="2.60.120.260">
    <property type="entry name" value="Galactose-binding domain-like"/>
    <property type="match status" value="1"/>
</dbReference>
<protein>
    <recommendedName>
        <fullName evidence="3">Glycoside hydrolase</fullName>
    </recommendedName>
</protein>